<dbReference type="EMBL" id="MTSD02000001">
    <property type="protein sequence ID" value="OOV88945.1"/>
    <property type="molecule type" value="Genomic_DNA"/>
</dbReference>
<keyword evidence="7" id="KW-1133">Transmembrane helix</keyword>
<evidence type="ECO:0000313" key="10">
    <source>
        <dbReference type="Proteomes" id="UP000190064"/>
    </source>
</evidence>
<evidence type="ECO:0000256" key="1">
    <source>
        <dbReference type="ARBA" id="ARBA00010342"/>
    </source>
</evidence>
<protein>
    <recommendedName>
        <fullName evidence="7">Cytochrome c-type biogenesis protein</fullName>
    </recommendedName>
</protein>
<dbReference type="InterPro" id="IPR051263">
    <property type="entry name" value="C-type_cytochrome_biogenesis"/>
</dbReference>
<dbReference type="FunFam" id="1.10.8.640:FF:000001">
    <property type="entry name" value="Cytochrome c-type biogenesis protein"/>
    <property type="match status" value="1"/>
</dbReference>
<reference evidence="9" key="1">
    <citation type="submission" date="2017-02" db="EMBL/GenBank/DDBJ databases">
        <title>Draft Genome Sequence of the Salt Water Bacterium Oceanospirillum linum ATCC 11336.</title>
        <authorList>
            <person name="Trachtenberg A.M."/>
            <person name="Carney J.G."/>
            <person name="Linnane J.D."/>
            <person name="Rheaume B.A."/>
            <person name="Pitts N.L."/>
            <person name="Mykles D.L."/>
            <person name="Maclea K.S."/>
        </authorList>
    </citation>
    <scope>NUCLEOTIDE SEQUENCE [LARGE SCALE GENOMIC DNA]</scope>
    <source>
        <strain evidence="9">ATCC 11336</strain>
    </source>
</reference>
<accession>A0A1T1HGJ6</accession>
<evidence type="ECO:0000256" key="6">
    <source>
        <dbReference type="ARBA" id="ARBA00023004"/>
    </source>
</evidence>
<feature type="chain" id="PRO_5011823491" description="Cytochrome c-type biogenesis protein" evidence="7">
    <location>
        <begin position="21"/>
        <end position="155"/>
    </location>
</feature>
<sequence length="155" mass="17606">MLLIVVSIGAAFTYAPTAQATIDAFEFKNDELRTRYQDLAAVLRCPKCQNQNIIDSDAGIAADLRQQVYRLLNEGYTDDEILDFMVARYGNFVLYEPPVNSLTYLLWYGPFVLLFLAGIVVFFLLRGNRSAAQAAQQINEDDRERLNKLLNKKSD</sequence>
<dbReference type="InterPro" id="IPR038297">
    <property type="entry name" value="CcmH/CycL/NrfF/Ccl2_sf"/>
</dbReference>
<comment type="similarity">
    <text evidence="1 7">Belongs to the CcmH/CycL/Ccl2/NrfF family.</text>
</comment>
<dbReference type="CDD" id="cd16378">
    <property type="entry name" value="CcmH_N"/>
    <property type="match status" value="1"/>
</dbReference>
<keyword evidence="3 7" id="KW-0479">Metal-binding</keyword>
<dbReference type="GO" id="GO:0017004">
    <property type="term" value="P:cytochrome complex assembly"/>
    <property type="evidence" value="ECO:0007669"/>
    <property type="project" value="UniProtKB-KW"/>
</dbReference>
<dbReference type="Pfam" id="PF03918">
    <property type="entry name" value="CcmH"/>
    <property type="match status" value="1"/>
</dbReference>
<name>A0A1T1HGJ6_OCELI</name>
<gene>
    <name evidence="9" type="ORF">BTA35_0203355</name>
</gene>
<evidence type="ECO:0000256" key="5">
    <source>
        <dbReference type="ARBA" id="ARBA00022748"/>
    </source>
</evidence>
<keyword evidence="5" id="KW-0201">Cytochrome c-type biogenesis</keyword>
<dbReference type="GO" id="GO:0005886">
    <property type="term" value="C:plasma membrane"/>
    <property type="evidence" value="ECO:0007669"/>
    <property type="project" value="TreeGrafter"/>
</dbReference>
<evidence type="ECO:0000256" key="2">
    <source>
        <dbReference type="ARBA" id="ARBA00022617"/>
    </source>
</evidence>
<organism evidence="9 10">
    <name type="scientific">Oceanospirillum linum</name>
    <dbReference type="NCBI Taxonomy" id="966"/>
    <lineage>
        <taxon>Bacteria</taxon>
        <taxon>Pseudomonadati</taxon>
        <taxon>Pseudomonadota</taxon>
        <taxon>Gammaproteobacteria</taxon>
        <taxon>Oceanospirillales</taxon>
        <taxon>Oceanospirillaceae</taxon>
        <taxon>Oceanospirillum</taxon>
    </lineage>
</organism>
<keyword evidence="7" id="KW-0812">Transmembrane</keyword>
<feature type="domain" description="CcmH/CycL/Ccl2/NrfF N-terminal" evidence="8">
    <location>
        <begin position="11"/>
        <end position="150"/>
    </location>
</feature>
<evidence type="ECO:0000313" key="9">
    <source>
        <dbReference type="EMBL" id="OOV88945.1"/>
    </source>
</evidence>
<comment type="function">
    <text evidence="7">Possible subunit of a heme lyase.</text>
</comment>
<evidence type="ECO:0000259" key="8">
    <source>
        <dbReference type="Pfam" id="PF03918"/>
    </source>
</evidence>
<feature type="transmembrane region" description="Helical" evidence="7">
    <location>
        <begin position="105"/>
        <end position="125"/>
    </location>
</feature>
<dbReference type="PANTHER" id="PTHR47870:SF1">
    <property type="entry name" value="CYTOCHROME C-TYPE BIOGENESIS PROTEIN CCMH"/>
    <property type="match status" value="1"/>
</dbReference>
<dbReference type="PANTHER" id="PTHR47870">
    <property type="entry name" value="CYTOCHROME C-TYPE BIOGENESIS PROTEIN CCMH"/>
    <property type="match status" value="1"/>
</dbReference>
<dbReference type="GO" id="GO:0046872">
    <property type="term" value="F:metal ion binding"/>
    <property type="evidence" value="ECO:0007669"/>
    <property type="project" value="UniProtKB-KW"/>
</dbReference>
<evidence type="ECO:0000256" key="4">
    <source>
        <dbReference type="ARBA" id="ARBA00022729"/>
    </source>
</evidence>
<dbReference type="AlphaFoldDB" id="A0A1T1HGJ6"/>
<keyword evidence="7" id="KW-0472">Membrane</keyword>
<dbReference type="Gene3D" id="1.10.8.640">
    <property type="entry name" value="Cytochrome C biogenesis protein"/>
    <property type="match status" value="1"/>
</dbReference>
<comment type="caution">
    <text evidence="9">The sequence shown here is derived from an EMBL/GenBank/DDBJ whole genome shotgun (WGS) entry which is preliminary data.</text>
</comment>
<proteinExistence type="inferred from homology"/>
<feature type="signal peptide" evidence="7">
    <location>
        <begin position="1"/>
        <end position="20"/>
    </location>
</feature>
<keyword evidence="10" id="KW-1185">Reference proteome</keyword>
<evidence type="ECO:0000256" key="3">
    <source>
        <dbReference type="ARBA" id="ARBA00022723"/>
    </source>
</evidence>
<evidence type="ECO:0000256" key="7">
    <source>
        <dbReference type="RuleBase" id="RU364112"/>
    </source>
</evidence>
<dbReference type="STRING" id="966.BTA35_0203355"/>
<keyword evidence="2 7" id="KW-0349">Heme</keyword>
<keyword evidence="6 7" id="KW-0408">Iron</keyword>
<dbReference type="Proteomes" id="UP000190064">
    <property type="component" value="Unassembled WGS sequence"/>
</dbReference>
<dbReference type="InterPro" id="IPR005616">
    <property type="entry name" value="CcmH/CycL/Ccl2/NrfF_N"/>
</dbReference>
<keyword evidence="4 7" id="KW-0732">Signal</keyword>